<dbReference type="Proteomes" id="UP000653472">
    <property type="component" value="Unassembled WGS sequence"/>
</dbReference>
<sequence>MVAVSAAAAVPADTAARLGGPALTCNGAEVAGTQDGIPAYSNRFRGSWPGVKKDAGYVPGPYADETPLFTITAQNAAQYAARLSAGELAMLKRYPQTFRMNVYPSHRDFGELDRTCKLARQNALTAKLVDDGRGVSGKAGAVPFPIPNNGLEAIWNVANAGRVWTEDAICDIADVYAGGQVAWGRQHYRTLALNNDPHADRSYRDRIAAHFYVKYLLPERDRGFVAVGYQPNDYADDATRSWQYLPGTRRMRQAPEVGFDYPVPPAGFRTADDDYGFNGSPERYDWKLVGKRELYVPYDNFRINDPSIKYADLIGKHSVNPDDMRYELHRVWVIEGTLKPGLRHIYSKRVIYADEDTWLAVLADNDDARGQLWRVAMITYHYSQQAQAWHRGVSLYHDLTAGTYEAGYLVNESRQWWALNTRMSPIEFTPEAAVRSGH</sequence>
<dbReference type="CDD" id="cd16329">
    <property type="entry name" value="LolA_like"/>
    <property type="match status" value="1"/>
</dbReference>
<dbReference type="EMBL" id="JAAVXB010000001">
    <property type="protein sequence ID" value="NKF20909.1"/>
    <property type="molecule type" value="Genomic_DNA"/>
</dbReference>
<reference evidence="1" key="1">
    <citation type="submission" date="2020-03" db="EMBL/GenBank/DDBJ databases">
        <title>Solimonas marina sp. nov., isolated from deep seawater of the Pacific Ocean.</title>
        <authorList>
            <person name="Liu X."/>
            <person name="Lai Q."/>
            <person name="Sun F."/>
            <person name="Gai Y."/>
            <person name="Li G."/>
            <person name="Shao Z."/>
        </authorList>
    </citation>
    <scope>NUCLEOTIDE SEQUENCE</scope>
    <source>
        <strain evidence="1">C16B3</strain>
    </source>
</reference>
<accession>A0A969W6P9</accession>
<gene>
    <name evidence="1" type="ORF">G7Y82_01175</name>
</gene>
<dbReference type="Gene3D" id="2.50.20.10">
    <property type="entry name" value="Lipoprotein localisation LolA/LolB/LppX"/>
    <property type="match status" value="1"/>
</dbReference>
<proteinExistence type="predicted"/>
<evidence type="ECO:0000313" key="1">
    <source>
        <dbReference type="EMBL" id="NKF20909.1"/>
    </source>
</evidence>
<evidence type="ECO:0000313" key="2">
    <source>
        <dbReference type="Proteomes" id="UP000653472"/>
    </source>
</evidence>
<keyword evidence="2" id="KW-1185">Reference proteome</keyword>
<dbReference type="Pfam" id="PF07044">
    <property type="entry name" value="DUF1329"/>
    <property type="match status" value="1"/>
</dbReference>
<protein>
    <submittedName>
        <fullName evidence="1">DUF1329 domain-containing protein</fullName>
    </submittedName>
</protein>
<name>A0A969W6P9_9GAMM</name>
<organism evidence="1 2">
    <name type="scientific">Solimonas marina</name>
    <dbReference type="NCBI Taxonomy" id="2714601"/>
    <lineage>
        <taxon>Bacteria</taxon>
        <taxon>Pseudomonadati</taxon>
        <taxon>Pseudomonadota</taxon>
        <taxon>Gammaproteobacteria</taxon>
        <taxon>Nevskiales</taxon>
        <taxon>Nevskiaceae</taxon>
        <taxon>Solimonas</taxon>
    </lineage>
</organism>
<comment type="caution">
    <text evidence="1">The sequence shown here is derived from an EMBL/GenBank/DDBJ whole genome shotgun (WGS) entry which is preliminary data.</text>
</comment>
<dbReference type="AlphaFoldDB" id="A0A969W6P9"/>
<dbReference type="InterPro" id="IPR010752">
    <property type="entry name" value="DUF1329"/>
</dbReference>